<feature type="domain" description="GIY-YIG" evidence="2">
    <location>
        <begin position="12"/>
        <end position="87"/>
    </location>
</feature>
<proteinExistence type="inferred from homology"/>
<accession>A0A1F6T7I3</accession>
<evidence type="ECO:0000313" key="3">
    <source>
        <dbReference type="EMBL" id="OGI41005.1"/>
    </source>
</evidence>
<dbReference type="PANTHER" id="PTHR34477:SF1">
    <property type="entry name" value="UPF0213 PROTEIN YHBQ"/>
    <property type="match status" value="1"/>
</dbReference>
<dbReference type="InterPro" id="IPR050190">
    <property type="entry name" value="UPF0213_domain"/>
</dbReference>
<name>A0A1F6T7I3_9PROT</name>
<gene>
    <name evidence="3" type="ORF">A2V91_04400</name>
</gene>
<sequence length="97" mass="11169">MPSGTPYRNDESAWLLYIVECRDGSLYTGITNDIDRRLKEHNDGNASRYTRSRRPVTLRYQEPCADRSQALIRELSVKLLNRREKQALIGAAQATRT</sequence>
<evidence type="ECO:0000256" key="1">
    <source>
        <dbReference type="ARBA" id="ARBA00007435"/>
    </source>
</evidence>
<dbReference type="AlphaFoldDB" id="A0A1F6T7I3"/>
<dbReference type="InterPro" id="IPR035901">
    <property type="entry name" value="GIY-YIG_endonuc_sf"/>
</dbReference>
<evidence type="ECO:0000313" key="4">
    <source>
        <dbReference type="Proteomes" id="UP000179334"/>
    </source>
</evidence>
<dbReference type="SUPFAM" id="SSF82771">
    <property type="entry name" value="GIY-YIG endonuclease"/>
    <property type="match status" value="1"/>
</dbReference>
<evidence type="ECO:0000259" key="2">
    <source>
        <dbReference type="PROSITE" id="PS50164"/>
    </source>
</evidence>
<dbReference type="Gene3D" id="3.40.1440.10">
    <property type="entry name" value="GIY-YIG endonuclease"/>
    <property type="match status" value="1"/>
</dbReference>
<dbReference type="Proteomes" id="UP000179334">
    <property type="component" value="Unassembled WGS sequence"/>
</dbReference>
<dbReference type="PROSITE" id="PS50164">
    <property type="entry name" value="GIY_YIG"/>
    <property type="match status" value="1"/>
</dbReference>
<comment type="caution">
    <text evidence="3">The sequence shown here is derived from an EMBL/GenBank/DDBJ whole genome shotgun (WGS) entry which is preliminary data.</text>
</comment>
<organism evidence="3 4">
    <name type="scientific">Candidatus Muproteobacteria bacterium RBG_16_64_10</name>
    <dbReference type="NCBI Taxonomy" id="1817757"/>
    <lineage>
        <taxon>Bacteria</taxon>
        <taxon>Pseudomonadati</taxon>
        <taxon>Pseudomonadota</taxon>
        <taxon>Candidatus Muproteobacteria</taxon>
    </lineage>
</organism>
<dbReference type="InterPro" id="IPR000305">
    <property type="entry name" value="GIY-YIG_endonuc"/>
</dbReference>
<protein>
    <recommendedName>
        <fullName evidence="2">GIY-YIG domain-containing protein</fullName>
    </recommendedName>
</protein>
<dbReference type="CDD" id="cd10456">
    <property type="entry name" value="GIY-YIG_UPF0213"/>
    <property type="match status" value="1"/>
</dbReference>
<dbReference type="Pfam" id="PF01541">
    <property type="entry name" value="GIY-YIG"/>
    <property type="match status" value="1"/>
</dbReference>
<comment type="similarity">
    <text evidence="1">Belongs to the UPF0213 family.</text>
</comment>
<reference evidence="3 4" key="1">
    <citation type="journal article" date="2016" name="Nat. Commun.">
        <title>Thousands of microbial genomes shed light on interconnected biogeochemical processes in an aquifer system.</title>
        <authorList>
            <person name="Anantharaman K."/>
            <person name="Brown C.T."/>
            <person name="Hug L.A."/>
            <person name="Sharon I."/>
            <person name="Castelle C.J."/>
            <person name="Probst A.J."/>
            <person name="Thomas B.C."/>
            <person name="Singh A."/>
            <person name="Wilkins M.J."/>
            <person name="Karaoz U."/>
            <person name="Brodie E.L."/>
            <person name="Williams K.H."/>
            <person name="Hubbard S.S."/>
            <person name="Banfield J.F."/>
        </authorList>
    </citation>
    <scope>NUCLEOTIDE SEQUENCE [LARGE SCALE GENOMIC DNA]</scope>
</reference>
<dbReference type="PANTHER" id="PTHR34477">
    <property type="entry name" value="UPF0213 PROTEIN YHBQ"/>
    <property type="match status" value="1"/>
</dbReference>
<dbReference type="EMBL" id="MFSR01000007">
    <property type="protein sequence ID" value="OGI41005.1"/>
    <property type="molecule type" value="Genomic_DNA"/>
</dbReference>